<protein>
    <submittedName>
        <fullName evidence="2">Uncharacterized protein</fullName>
    </submittedName>
</protein>
<reference evidence="2 3" key="1">
    <citation type="journal article" date="2016" name="Mol. Biol. Evol.">
        <title>Comparative Genomics of Early-Diverging Mushroom-Forming Fungi Provides Insights into the Origins of Lignocellulose Decay Capabilities.</title>
        <authorList>
            <person name="Nagy L.G."/>
            <person name="Riley R."/>
            <person name="Tritt A."/>
            <person name="Adam C."/>
            <person name="Daum C."/>
            <person name="Floudas D."/>
            <person name="Sun H."/>
            <person name="Yadav J.S."/>
            <person name="Pangilinan J."/>
            <person name="Larsson K.H."/>
            <person name="Matsuura K."/>
            <person name="Barry K."/>
            <person name="Labutti K."/>
            <person name="Kuo R."/>
            <person name="Ohm R.A."/>
            <person name="Bhattacharya S.S."/>
            <person name="Shirouzu T."/>
            <person name="Yoshinaga Y."/>
            <person name="Martin F.M."/>
            <person name="Grigoriev I.V."/>
            <person name="Hibbett D.S."/>
        </authorList>
    </citation>
    <scope>NUCLEOTIDE SEQUENCE [LARGE SCALE GENOMIC DNA]</scope>
    <source>
        <strain evidence="2 3">CBS 109695</strain>
    </source>
</reference>
<feature type="region of interest" description="Disordered" evidence="1">
    <location>
        <begin position="25"/>
        <end position="56"/>
    </location>
</feature>
<dbReference type="AlphaFoldDB" id="A0A165ZPU1"/>
<name>A0A165ZPU1_9AGAM</name>
<feature type="region of interest" description="Disordered" evidence="1">
    <location>
        <begin position="233"/>
        <end position="288"/>
    </location>
</feature>
<dbReference type="EMBL" id="KV417673">
    <property type="protein sequence ID" value="KZP10799.1"/>
    <property type="molecule type" value="Genomic_DNA"/>
</dbReference>
<dbReference type="Proteomes" id="UP000076532">
    <property type="component" value="Unassembled WGS sequence"/>
</dbReference>
<accession>A0A165ZPU1</accession>
<gene>
    <name evidence="2" type="ORF">FIBSPDRAFT_899445</name>
</gene>
<evidence type="ECO:0000313" key="2">
    <source>
        <dbReference type="EMBL" id="KZP10799.1"/>
    </source>
</evidence>
<organism evidence="2 3">
    <name type="scientific">Athelia psychrophila</name>
    <dbReference type="NCBI Taxonomy" id="1759441"/>
    <lineage>
        <taxon>Eukaryota</taxon>
        <taxon>Fungi</taxon>
        <taxon>Dikarya</taxon>
        <taxon>Basidiomycota</taxon>
        <taxon>Agaricomycotina</taxon>
        <taxon>Agaricomycetes</taxon>
        <taxon>Agaricomycetidae</taxon>
        <taxon>Atheliales</taxon>
        <taxon>Atheliaceae</taxon>
        <taxon>Athelia</taxon>
    </lineage>
</organism>
<evidence type="ECO:0000313" key="3">
    <source>
        <dbReference type="Proteomes" id="UP000076532"/>
    </source>
</evidence>
<sequence length="288" mass="31278">MFQRNDFSTASNLGRFSFESTILPIHPRPKSQSQSNHPITYPHVRTNKTSSKEESKTNLAATLRAGGRLRVQDLEVPKACHKVDLAYAMRAGKFRFAVSPCPDSGLSLFHSRAQRHNKRRGREENGKYNVVSAGTRGDKDLAFCSHYAPLLGMNWQKSRRRNGSVKGVWAAVVRADKRVASKPNVIVDGIWGCDRGQLDNITGGGSVSQSRTPPGRRSTARLDICGARGIKIPSLPPSSVPRHHSSQTPPREIHDSIIPPCPAPGVGDGVFDTGTEGEGDDNAGKGDP</sequence>
<keyword evidence="3" id="KW-1185">Reference proteome</keyword>
<evidence type="ECO:0000256" key="1">
    <source>
        <dbReference type="SAM" id="MobiDB-lite"/>
    </source>
</evidence>
<proteinExistence type="predicted"/>